<dbReference type="RefSeq" id="XP_056691274.1">
    <property type="nucleotide sequence ID" value="XM_056835296.1"/>
</dbReference>
<reference evidence="7 8" key="2">
    <citation type="submission" date="2025-05" db="UniProtKB">
        <authorList>
            <consortium name="RefSeq"/>
        </authorList>
    </citation>
    <scope>IDENTIFICATION</scope>
    <source>
        <tissue evidence="7 8">Leaf</tissue>
    </source>
</reference>
<comment type="similarity">
    <text evidence="2">Belongs to the IQD family.</text>
</comment>
<dbReference type="GeneID" id="110797707"/>
<dbReference type="RefSeq" id="XP_056691273.1">
    <property type="nucleotide sequence ID" value="XM_056835295.1"/>
</dbReference>
<organism evidence="6 8">
    <name type="scientific">Spinacia oleracea</name>
    <name type="common">Spinach</name>
    <dbReference type="NCBI Taxonomy" id="3562"/>
    <lineage>
        <taxon>Eukaryota</taxon>
        <taxon>Viridiplantae</taxon>
        <taxon>Streptophyta</taxon>
        <taxon>Embryophyta</taxon>
        <taxon>Tracheophyta</taxon>
        <taxon>Spermatophyta</taxon>
        <taxon>Magnoliopsida</taxon>
        <taxon>eudicotyledons</taxon>
        <taxon>Gunneridae</taxon>
        <taxon>Pentapetalae</taxon>
        <taxon>Caryophyllales</taxon>
        <taxon>Chenopodiaceae</taxon>
        <taxon>Chenopodioideae</taxon>
        <taxon>Anserineae</taxon>
        <taxon>Spinacia</taxon>
    </lineage>
</organism>
<dbReference type="Proteomes" id="UP000813463">
    <property type="component" value="Chromosome 1"/>
</dbReference>
<dbReference type="Pfam" id="PF00612">
    <property type="entry name" value="IQ"/>
    <property type="match status" value="1"/>
</dbReference>
<dbReference type="PANTHER" id="PTHR32295:SF212">
    <property type="entry name" value="CALMODULIN BINDING PROTEIN-RELATED"/>
    <property type="match status" value="1"/>
</dbReference>
<dbReference type="Pfam" id="PF13178">
    <property type="entry name" value="DUF4005"/>
    <property type="match status" value="1"/>
</dbReference>
<name>A0ABM3R6N5_SPIOL</name>
<evidence type="ECO:0000259" key="5">
    <source>
        <dbReference type="Pfam" id="PF13178"/>
    </source>
</evidence>
<gene>
    <name evidence="7 8 9" type="primary">LOC110797707</name>
</gene>
<proteinExistence type="inferred from homology"/>
<dbReference type="InterPro" id="IPR000048">
    <property type="entry name" value="IQ_motif_EF-hand-BS"/>
</dbReference>
<dbReference type="InterPro" id="IPR025064">
    <property type="entry name" value="DUF4005"/>
</dbReference>
<comment type="subunit">
    <text evidence="3">Binds to multiple calmodulin (CaM) in the presence of Ca(2+) and CaM-like proteins.</text>
</comment>
<dbReference type="Gene3D" id="1.20.5.190">
    <property type="match status" value="1"/>
</dbReference>
<protein>
    <submittedName>
        <fullName evidence="7 8">Protein IQ-DOMAIN 12 isoform X1</fullName>
    </submittedName>
</protein>
<feature type="domain" description="DUF4005" evidence="5">
    <location>
        <begin position="292"/>
        <end position="367"/>
    </location>
</feature>
<evidence type="ECO:0000313" key="9">
    <source>
        <dbReference type="RefSeq" id="XP_056691274.1"/>
    </source>
</evidence>
<sequence>MAKNNWWFNLLKNLISCESKPKSNKGKTKRWSWIFDRLRFKQLPATSTTYSTLQEKSLTEAREEQRKSALNVARATAVAAEAAVAAAQAAAEVVRLTDVSRREHSSLRKHERAIQNLAVIKIQTAFRAYLARKALRALKGVVRIQAIARGRAVRRRVKRIYPTTQLVHTKRVPSVIDQSPRKSNETSDRSKLECKSQRQWSGSLFSKEEIESIYLHKQEAGFRRERMKQYSFSHRERQCSQILEEDLRKELAEEDNGYSKGAFLEVHQDAQRWDLGGNLRIKPKAINLVKQNYTEEVNSPFSHPRRSFSHMRLKQGTDDFQLLNSSMFPTYMAVTESAKAKMRSMSTPRQRLRYIDSSFESTSNNSSWFSYNVADTPDAEGQPVSATTTWIES</sequence>
<evidence type="ECO:0000313" key="8">
    <source>
        <dbReference type="RefSeq" id="XP_056691273.1"/>
    </source>
</evidence>
<keyword evidence="1" id="KW-0112">Calmodulin-binding</keyword>
<dbReference type="CDD" id="cd23767">
    <property type="entry name" value="IQCD"/>
    <property type="match status" value="1"/>
</dbReference>
<feature type="region of interest" description="Disordered" evidence="4">
    <location>
        <begin position="171"/>
        <end position="194"/>
    </location>
</feature>
<dbReference type="PROSITE" id="PS50096">
    <property type="entry name" value="IQ"/>
    <property type="match status" value="2"/>
</dbReference>
<evidence type="ECO:0000256" key="2">
    <source>
        <dbReference type="ARBA" id="ARBA00024341"/>
    </source>
</evidence>
<dbReference type="PANTHER" id="PTHR32295">
    <property type="entry name" value="IQ-DOMAIN 5-RELATED"/>
    <property type="match status" value="1"/>
</dbReference>
<feature type="compositionally biased region" description="Basic and acidic residues" evidence="4">
    <location>
        <begin position="179"/>
        <end position="194"/>
    </location>
</feature>
<evidence type="ECO:0000256" key="3">
    <source>
        <dbReference type="ARBA" id="ARBA00024378"/>
    </source>
</evidence>
<dbReference type="RefSeq" id="XP_056691272.1">
    <property type="nucleotide sequence ID" value="XM_056835294.1"/>
</dbReference>
<evidence type="ECO:0000313" key="6">
    <source>
        <dbReference type="Proteomes" id="UP000813463"/>
    </source>
</evidence>
<evidence type="ECO:0000313" key="7">
    <source>
        <dbReference type="RefSeq" id="XP_056691272.1"/>
    </source>
</evidence>
<reference evidence="6" key="1">
    <citation type="journal article" date="2021" name="Nat. Commun.">
        <title>Genomic analyses provide insights into spinach domestication and the genetic basis of agronomic traits.</title>
        <authorList>
            <person name="Cai X."/>
            <person name="Sun X."/>
            <person name="Xu C."/>
            <person name="Sun H."/>
            <person name="Wang X."/>
            <person name="Ge C."/>
            <person name="Zhang Z."/>
            <person name="Wang Q."/>
            <person name="Fei Z."/>
            <person name="Jiao C."/>
            <person name="Wang Q."/>
        </authorList>
    </citation>
    <scope>NUCLEOTIDE SEQUENCE [LARGE SCALE GENOMIC DNA]</scope>
    <source>
        <strain evidence="6">cv. Varoflay</strain>
    </source>
</reference>
<evidence type="ECO:0000256" key="4">
    <source>
        <dbReference type="SAM" id="MobiDB-lite"/>
    </source>
</evidence>
<accession>A0ABM3R6N5</accession>
<keyword evidence="6" id="KW-1185">Reference proteome</keyword>
<evidence type="ECO:0000256" key="1">
    <source>
        <dbReference type="ARBA" id="ARBA00022860"/>
    </source>
</evidence>
<dbReference type="SMART" id="SM00015">
    <property type="entry name" value="IQ"/>
    <property type="match status" value="2"/>
</dbReference>